<feature type="signal peptide" evidence="1">
    <location>
        <begin position="1"/>
        <end position="16"/>
    </location>
</feature>
<evidence type="ECO:0000313" key="2">
    <source>
        <dbReference type="EMBL" id="KAE8395041.1"/>
    </source>
</evidence>
<dbReference type="Proteomes" id="UP000326877">
    <property type="component" value="Unassembled WGS sequence"/>
</dbReference>
<dbReference type="AlphaFoldDB" id="A0A5N7CLD1"/>
<accession>A0A5N7CLD1</accession>
<protein>
    <submittedName>
        <fullName evidence="2">Uncharacterized protein</fullName>
    </submittedName>
</protein>
<reference evidence="2" key="1">
    <citation type="submission" date="2019-04" db="EMBL/GenBank/DDBJ databases">
        <title>Friends and foes A comparative genomics studyof 23 Aspergillus species from section Flavi.</title>
        <authorList>
            <consortium name="DOE Joint Genome Institute"/>
            <person name="Kjaerbolling I."/>
            <person name="Vesth T."/>
            <person name="Frisvad J.C."/>
            <person name="Nybo J.L."/>
            <person name="Theobald S."/>
            <person name="Kildgaard S."/>
            <person name="Isbrandt T."/>
            <person name="Kuo A."/>
            <person name="Sato A."/>
            <person name="Lyhne E.K."/>
            <person name="Kogle M.E."/>
            <person name="Wiebenga A."/>
            <person name="Kun R.S."/>
            <person name="Lubbers R.J."/>
            <person name="Makela M.R."/>
            <person name="Barry K."/>
            <person name="Chovatia M."/>
            <person name="Clum A."/>
            <person name="Daum C."/>
            <person name="Haridas S."/>
            <person name="He G."/>
            <person name="LaButti K."/>
            <person name="Lipzen A."/>
            <person name="Mondo S."/>
            <person name="Riley R."/>
            <person name="Salamov A."/>
            <person name="Simmons B.A."/>
            <person name="Magnuson J.K."/>
            <person name="Henrissat B."/>
            <person name="Mortensen U.H."/>
            <person name="Larsen T.O."/>
            <person name="Devries R.P."/>
            <person name="Grigoriev I.V."/>
            <person name="Machida M."/>
            <person name="Baker S.E."/>
            <person name="Andersen M.R."/>
        </authorList>
    </citation>
    <scope>NUCLEOTIDE SEQUENCE [LARGE SCALE GENOMIC DNA]</scope>
    <source>
        <strain evidence="2">IBT 14317</strain>
    </source>
</reference>
<evidence type="ECO:0000256" key="1">
    <source>
        <dbReference type="SAM" id="SignalP"/>
    </source>
</evidence>
<gene>
    <name evidence="2" type="ORF">BDV23DRAFT_179029</name>
</gene>
<dbReference type="OrthoDB" id="4493941at2759"/>
<name>A0A5N7CLD1_PETAA</name>
<proteinExistence type="predicted"/>
<organism evidence="2">
    <name type="scientific">Petromyces alliaceus</name>
    <name type="common">Aspergillus alliaceus</name>
    <dbReference type="NCBI Taxonomy" id="209559"/>
    <lineage>
        <taxon>Eukaryota</taxon>
        <taxon>Fungi</taxon>
        <taxon>Dikarya</taxon>
        <taxon>Ascomycota</taxon>
        <taxon>Pezizomycotina</taxon>
        <taxon>Eurotiomycetes</taxon>
        <taxon>Eurotiomycetidae</taxon>
        <taxon>Eurotiales</taxon>
        <taxon>Aspergillaceae</taxon>
        <taxon>Aspergillus</taxon>
        <taxon>Aspergillus subgen. Circumdati</taxon>
    </lineage>
</organism>
<sequence>MKLSVLFSVLATIAAAAPTPHEGHGKRTDAGTTVDDISEQLYGAWGAIKKRGEAGTTVDDISEQLYGRWGGISKREEEGTTVDDISEQLYGRWGGISKRH</sequence>
<dbReference type="EMBL" id="ML735220">
    <property type="protein sequence ID" value="KAE8395041.1"/>
    <property type="molecule type" value="Genomic_DNA"/>
</dbReference>
<keyword evidence="1" id="KW-0732">Signal</keyword>
<feature type="chain" id="PRO_5024806866" evidence="1">
    <location>
        <begin position="17"/>
        <end position="100"/>
    </location>
</feature>